<dbReference type="RefSeq" id="WP_148912987.1">
    <property type="nucleotide sequence ID" value="NZ_VSZS01000050.1"/>
</dbReference>
<dbReference type="Proteomes" id="UP000323258">
    <property type="component" value="Unassembled WGS sequence"/>
</dbReference>
<keyword evidence="2" id="KW-1185">Reference proteome</keyword>
<name>A0A5D4H5U7_9HYPH</name>
<organism evidence="1 2">
    <name type="scientific">Neoaquamicrobium microcysteis</name>
    <dbReference type="NCBI Taxonomy" id="2682781"/>
    <lineage>
        <taxon>Bacteria</taxon>
        <taxon>Pseudomonadati</taxon>
        <taxon>Pseudomonadota</taxon>
        <taxon>Alphaproteobacteria</taxon>
        <taxon>Hyphomicrobiales</taxon>
        <taxon>Phyllobacteriaceae</taxon>
        <taxon>Neoaquamicrobium</taxon>
    </lineage>
</organism>
<reference evidence="1 2" key="2">
    <citation type="submission" date="2019-09" db="EMBL/GenBank/DDBJ databases">
        <title>Mesorhizobium sp. MaA-C15 isolated from Microcystis aeruginosa.</title>
        <authorList>
            <person name="Jeong S.E."/>
            <person name="Jin H.M."/>
            <person name="Jeon C.O."/>
        </authorList>
    </citation>
    <scope>NUCLEOTIDE SEQUENCE [LARGE SCALE GENOMIC DNA]</scope>
    <source>
        <strain evidence="1 2">MaA-C15</strain>
    </source>
</reference>
<proteinExistence type="predicted"/>
<protein>
    <submittedName>
        <fullName evidence="1">Uncharacterized protein</fullName>
    </submittedName>
</protein>
<accession>A0A5D4H5U7</accession>
<reference evidence="1 2" key="1">
    <citation type="submission" date="2019-08" db="EMBL/GenBank/DDBJ databases">
        <authorList>
            <person name="Seo Y.L."/>
        </authorList>
    </citation>
    <scope>NUCLEOTIDE SEQUENCE [LARGE SCALE GENOMIC DNA]</scope>
    <source>
        <strain evidence="1 2">MaA-C15</strain>
    </source>
</reference>
<dbReference type="EMBL" id="VSZS01000050">
    <property type="protein sequence ID" value="TYR35884.1"/>
    <property type="molecule type" value="Genomic_DNA"/>
</dbReference>
<evidence type="ECO:0000313" key="1">
    <source>
        <dbReference type="EMBL" id="TYR35884.1"/>
    </source>
</evidence>
<sequence length="107" mass="11889">MSFSPLGWGVLFDFNCTAGERDCNDVAILCDVKGAVGDQTKFIVDEFRSENVGRETLMQTLPCATKESKLPAIDRDIEEVLRPVLASVRVVAVVDLHFNLGLGRFWQ</sequence>
<evidence type="ECO:0000313" key="2">
    <source>
        <dbReference type="Proteomes" id="UP000323258"/>
    </source>
</evidence>
<gene>
    <name evidence="1" type="ORF">FY036_01735</name>
</gene>
<dbReference type="AlphaFoldDB" id="A0A5D4H5U7"/>
<comment type="caution">
    <text evidence="1">The sequence shown here is derived from an EMBL/GenBank/DDBJ whole genome shotgun (WGS) entry which is preliminary data.</text>
</comment>